<dbReference type="STRING" id="4232.A0A251TZG4"/>
<dbReference type="SUPFAM" id="SSF46565">
    <property type="entry name" value="Chaperone J-domain"/>
    <property type="match status" value="1"/>
</dbReference>
<dbReference type="InterPro" id="IPR036869">
    <property type="entry name" value="J_dom_sf"/>
</dbReference>
<evidence type="ECO:0000259" key="1">
    <source>
        <dbReference type="PROSITE" id="PS50076"/>
    </source>
</evidence>
<dbReference type="InterPro" id="IPR001623">
    <property type="entry name" value="DnaJ_domain"/>
</dbReference>
<dbReference type="PROSITE" id="PS50076">
    <property type="entry name" value="DNAJ_2"/>
    <property type="match status" value="1"/>
</dbReference>
<accession>A0A251TZG4</accession>
<reference evidence="3" key="1">
    <citation type="journal article" date="2017" name="Nature">
        <title>The sunflower genome provides insights into oil metabolism, flowering and Asterid evolution.</title>
        <authorList>
            <person name="Badouin H."/>
            <person name="Gouzy J."/>
            <person name="Grassa C.J."/>
            <person name="Murat F."/>
            <person name="Staton S.E."/>
            <person name="Cottret L."/>
            <person name="Lelandais-Briere C."/>
            <person name="Owens G.L."/>
            <person name="Carrere S."/>
            <person name="Mayjonade B."/>
            <person name="Legrand L."/>
            <person name="Gill N."/>
            <person name="Kane N.C."/>
            <person name="Bowers J.E."/>
            <person name="Hubner S."/>
            <person name="Bellec A."/>
            <person name="Berard A."/>
            <person name="Berges H."/>
            <person name="Blanchet N."/>
            <person name="Boniface M.C."/>
            <person name="Brunel D."/>
            <person name="Catrice O."/>
            <person name="Chaidir N."/>
            <person name="Claudel C."/>
            <person name="Donnadieu C."/>
            <person name="Faraut T."/>
            <person name="Fievet G."/>
            <person name="Helmstetter N."/>
            <person name="King M."/>
            <person name="Knapp S.J."/>
            <person name="Lai Z."/>
            <person name="Le Paslier M.C."/>
            <person name="Lippi Y."/>
            <person name="Lorenzon L."/>
            <person name="Mandel J.R."/>
            <person name="Marage G."/>
            <person name="Marchand G."/>
            <person name="Marquand E."/>
            <person name="Bret-Mestries E."/>
            <person name="Morien E."/>
            <person name="Nambeesan S."/>
            <person name="Nguyen T."/>
            <person name="Pegot-Espagnet P."/>
            <person name="Pouilly N."/>
            <person name="Raftis F."/>
            <person name="Sallet E."/>
            <person name="Schiex T."/>
            <person name="Thomas J."/>
            <person name="Vandecasteele C."/>
            <person name="Vares D."/>
            <person name="Vear F."/>
            <person name="Vautrin S."/>
            <person name="Crespi M."/>
            <person name="Mangin B."/>
            <person name="Burke J.M."/>
            <person name="Salse J."/>
            <person name="Munos S."/>
            <person name="Vincourt P."/>
            <person name="Rieseberg L.H."/>
            <person name="Langlade N.B."/>
        </authorList>
    </citation>
    <scope>NUCLEOTIDE SEQUENCE [LARGE SCALE GENOMIC DNA]</scope>
    <source>
        <strain evidence="3">cv. SF193</strain>
    </source>
</reference>
<evidence type="ECO:0000313" key="2">
    <source>
        <dbReference type="EMBL" id="OTG16537.1"/>
    </source>
</evidence>
<sequence>MGLDYYNDLEVNRNANDDDLKRAYHKALYDQFGEEGLKGHVPSSGSRGFTGSSTFRFNSKAFELFSQVFGHPSYSDQWGKWASQVL</sequence>
<dbReference type="EMBL" id="CM007898">
    <property type="protein sequence ID" value="OTG16537.1"/>
    <property type="molecule type" value="Genomic_DNA"/>
</dbReference>
<evidence type="ECO:0000313" key="3">
    <source>
        <dbReference type="Proteomes" id="UP000215914"/>
    </source>
</evidence>
<protein>
    <submittedName>
        <fullName evidence="2">Putative dnaJ domain-containing protein</fullName>
    </submittedName>
</protein>
<dbReference type="InParanoid" id="A0A251TZG4"/>
<dbReference type="Proteomes" id="UP000215914">
    <property type="component" value="Chromosome 9"/>
</dbReference>
<name>A0A251TZG4_HELAN</name>
<gene>
    <name evidence="2" type="ORF">HannXRQ_Chr09g0272461</name>
</gene>
<organism evidence="2 3">
    <name type="scientific">Helianthus annuus</name>
    <name type="common">Common sunflower</name>
    <dbReference type="NCBI Taxonomy" id="4232"/>
    <lineage>
        <taxon>Eukaryota</taxon>
        <taxon>Viridiplantae</taxon>
        <taxon>Streptophyta</taxon>
        <taxon>Embryophyta</taxon>
        <taxon>Tracheophyta</taxon>
        <taxon>Spermatophyta</taxon>
        <taxon>Magnoliopsida</taxon>
        <taxon>eudicotyledons</taxon>
        <taxon>Gunneridae</taxon>
        <taxon>Pentapetalae</taxon>
        <taxon>asterids</taxon>
        <taxon>campanulids</taxon>
        <taxon>Asterales</taxon>
        <taxon>Asteraceae</taxon>
        <taxon>Asteroideae</taxon>
        <taxon>Heliantheae alliance</taxon>
        <taxon>Heliantheae</taxon>
        <taxon>Helianthus</taxon>
    </lineage>
</organism>
<proteinExistence type="predicted"/>
<feature type="domain" description="J" evidence="1">
    <location>
        <begin position="4"/>
        <end position="79"/>
    </location>
</feature>
<keyword evidence="3" id="KW-1185">Reference proteome</keyword>
<dbReference type="AlphaFoldDB" id="A0A251TZG4"/>